<dbReference type="GeneID" id="14871142"/>
<gene>
    <name evidence="1" type="ORF">DFA_02431</name>
</gene>
<reference evidence="2" key="1">
    <citation type="journal article" date="2011" name="Genome Res.">
        <title>Phylogeny-wide analysis of social amoeba genomes highlights ancient origins for complex intercellular communication.</title>
        <authorList>
            <person name="Heidel A.J."/>
            <person name="Lawal H.M."/>
            <person name="Felder M."/>
            <person name="Schilde C."/>
            <person name="Helps N.R."/>
            <person name="Tunggal B."/>
            <person name="Rivero F."/>
            <person name="John U."/>
            <person name="Schleicher M."/>
            <person name="Eichinger L."/>
            <person name="Platzer M."/>
            <person name="Noegel A.A."/>
            <person name="Schaap P."/>
            <person name="Gloeckner G."/>
        </authorList>
    </citation>
    <scope>NUCLEOTIDE SEQUENCE [LARGE SCALE GENOMIC DNA]</scope>
    <source>
        <strain evidence="2">SH3</strain>
    </source>
</reference>
<dbReference type="RefSeq" id="XP_004366816.1">
    <property type="nucleotide sequence ID" value="XM_004366759.1"/>
</dbReference>
<keyword evidence="2" id="KW-1185">Reference proteome</keyword>
<evidence type="ECO:0000313" key="2">
    <source>
        <dbReference type="Proteomes" id="UP000007797"/>
    </source>
</evidence>
<organism evidence="1 2">
    <name type="scientific">Cavenderia fasciculata</name>
    <name type="common">Slime mold</name>
    <name type="synonym">Dictyostelium fasciculatum</name>
    <dbReference type="NCBI Taxonomy" id="261658"/>
    <lineage>
        <taxon>Eukaryota</taxon>
        <taxon>Amoebozoa</taxon>
        <taxon>Evosea</taxon>
        <taxon>Eumycetozoa</taxon>
        <taxon>Dictyostelia</taxon>
        <taxon>Acytosteliales</taxon>
        <taxon>Cavenderiaceae</taxon>
        <taxon>Cavenderia</taxon>
    </lineage>
</organism>
<sequence>MLTEDAEQYGKSLISIIKSSNSIMELIDSTIEFIHLPNIVTTLHFNNFITLKKSIQAKVSQVPRSLLEKGRYSFDHTKKAIHSFNTHQLAQVCDFYHFLHNLSHCECDGKFKLCTSCLTSEQFVIHQDYLKVWVKYAKPSGASVLCVPFIGIEQFLIDNKQNSDYISGVGGLSDLVAIAMSVYEKKKEEIEKENNEKGIPLEKRQDYTTEIFRKEILDAFKLYFKTKNSAKLDPLFYKDDDISHNLYLESVDLNIDTPPDSSLKVGHLVRGIFERYKYEELRDQFQTTKKR</sequence>
<name>F4PZF4_CACFS</name>
<dbReference type="KEGG" id="dfa:DFA_02431"/>
<protein>
    <submittedName>
        <fullName evidence="1">Uncharacterized protein</fullName>
    </submittedName>
</protein>
<dbReference type="AlphaFoldDB" id="F4PZF4"/>
<proteinExistence type="predicted"/>
<accession>F4PZF4</accession>
<evidence type="ECO:0000313" key="1">
    <source>
        <dbReference type="EMBL" id="EGG19183.1"/>
    </source>
</evidence>
<dbReference type="EMBL" id="GL883016">
    <property type="protein sequence ID" value="EGG19183.1"/>
    <property type="molecule type" value="Genomic_DNA"/>
</dbReference>
<dbReference type="Proteomes" id="UP000007797">
    <property type="component" value="Unassembled WGS sequence"/>
</dbReference>